<organism evidence="1 2">
    <name type="scientific">Halorubrum trueperi</name>
    <dbReference type="NCBI Taxonomy" id="2004704"/>
    <lineage>
        <taxon>Archaea</taxon>
        <taxon>Methanobacteriati</taxon>
        <taxon>Methanobacteriota</taxon>
        <taxon>Stenosarchaea group</taxon>
        <taxon>Halobacteria</taxon>
        <taxon>Halobacteriales</taxon>
        <taxon>Haloferacaceae</taxon>
        <taxon>Halorubrum</taxon>
    </lineage>
</organism>
<dbReference type="EMBL" id="JBHSXI010000001">
    <property type="protein sequence ID" value="MFC6887550.1"/>
    <property type="molecule type" value="Genomic_DNA"/>
</dbReference>
<comment type="caution">
    <text evidence="1">The sequence shown here is derived from an EMBL/GenBank/DDBJ whole genome shotgun (WGS) entry which is preliminary data.</text>
</comment>
<name>A0ABD5UGC8_9EURY</name>
<evidence type="ECO:0000313" key="2">
    <source>
        <dbReference type="Proteomes" id="UP001596333"/>
    </source>
</evidence>
<keyword evidence="2" id="KW-1185">Reference proteome</keyword>
<evidence type="ECO:0008006" key="3">
    <source>
        <dbReference type="Google" id="ProtNLM"/>
    </source>
</evidence>
<evidence type="ECO:0000313" key="1">
    <source>
        <dbReference type="EMBL" id="MFC6887550.1"/>
    </source>
</evidence>
<reference evidence="1 2" key="1">
    <citation type="journal article" date="2019" name="Int. J. Syst. Evol. Microbiol.">
        <title>The Global Catalogue of Microorganisms (GCM) 10K type strain sequencing project: providing services to taxonomists for standard genome sequencing and annotation.</title>
        <authorList>
            <consortium name="The Broad Institute Genomics Platform"/>
            <consortium name="The Broad Institute Genome Sequencing Center for Infectious Disease"/>
            <person name="Wu L."/>
            <person name="Ma J."/>
        </authorList>
    </citation>
    <scope>NUCLEOTIDE SEQUENCE [LARGE SCALE GENOMIC DNA]</scope>
    <source>
        <strain evidence="1 2">Y73</strain>
    </source>
</reference>
<proteinExistence type="predicted"/>
<dbReference type="Proteomes" id="UP001596333">
    <property type="component" value="Unassembled WGS sequence"/>
</dbReference>
<protein>
    <recommendedName>
        <fullName evidence="3">Site-specific integrase</fullName>
    </recommendedName>
</protein>
<accession>A0ABD5UGC8</accession>
<gene>
    <name evidence="1" type="ORF">ACFQEY_00560</name>
</gene>
<dbReference type="RefSeq" id="WP_379763719.1">
    <property type="nucleotide sequence ID" value="NZ_JBHSXI010000001.1"/>
</dbReference>
<dbReference type="AlphaFoldDB" id="A0ABD5UGC8"/>
<sequence length="149" mass="17834">MASARTPRDRLGVFKDLSDVPERRRLERFSSAYTDRDVWGEYRATVDLSDRMGEDWALFARRWKEHTADRGRHHALARPSDVETWSGWLLDQFSRDRAYQHWNVIEGFYAWLMWHTDHRHSYNPFHMAAADTESSAYTIWTRKIEKAND</sequence>